<comment type="caution">
    <text evidence="2">The sequence shown here is derived from an EMBL/GenBank/DDBJ whole genome shotgun (WGS) entry which is preliminary data.</text>
</comment>
<dbReference type="AlphaFoldDB" id="J2K638"/>
<feature type="chain" id="PRO_5003749538" evidence="1">
    <location>
        <begin position="26"/>
        <end position="286"/>
    </location>
</feature>
<dbReference type="RefSeq" id="WP_007840108.1">
    <property type="nucleotide sequence ID" value="NZ_AKJY01000004.1"/>
</dbReference>
<gene>
    <name evidence="2" type="ORF">PMI13_00392</name>
</gene>
<keyword evidence="1" id="KW-0732">Signal</keyword>
<dbReference type="EMBL" id="AKJY01000004">
    <property type="protein sequence ID" value="EJL75670.1"/>
    <property type="molecule type" value="Genomic_DNA"/>
</dbReference>
<sequence length="286" mass="30127">MKNFNAFIRKSVFAILLSVPLFNHVAAQIGINTSNPLAKFHVDGGKDNPNTGNPNSIQASNDVVVTNDGFVGVGVLNPVVKLDLRSGGLQNAIGLGTTTMSANAAGAGAVRYESGSAKIQVSDGNVWEAAIVLPTKAVVVARMTTAFSVAYNADVNITGWNEVRDASNSFDAATGIFTAPRDGVYTFLMTYNFVSGAVANSSEVTSQFYSPSAGSILARSFKTFARANEDAQVGGSATITLRLTANQTVRPQLRQNITGSGSRALRMNSDWTNPDAGFNNLTIIEH</sequence>
<dbReference type="Proteomes" id="UP000007509">
    <property type="component" value="Unassembled WGS sequence"/>
</dbReference>
<dbReference type="Gene3D" id="2.60.120.40">
    <property type="match status" value="1"/>
</dbReference>
<organism evidence="2 3">
    <name type="scientific">Chryseobacterium populi</name>
    <dbReference type="NCBI Taxonomy" id="1144316"/>
    <lineage>
        <taxon>Bacteria</taxon>
        <taxon>Pseudomonadati</taxon>
        <taxon>Bacteroidota</taxon>
        <taxon>Flavobacteriia</taxon>
        <taxon>Flavobacteriales</taxon>
        <taxon>Weeksellaceae</taxon>
        <taxon>Chryseobacterium group</taxon>
        <taxon>Chryseobacterium</taxon>
    </lineage>
</organism>
<dbReference type="SUPFAM" id="SSF49842">
    <property type="entry name" value="TNF-like"/>
    <property type="match status" value="1"/>
</dbReference>
<feature type="signal peptide" evidence="1">
    <location>
        <begin position="1"/>
        <end position="25"/>
    </location>
</feature>
<dbReference type="PATRIC" id="fig|1144316.3.peg.400"/>
<evidence type="ECO:0000256" key="1">
    <source>
        <dbReference type="SAM" id="SignalP"/>
    </source>
</evidence>
<accession>J2K638</accession>
<name>J2K638_9FLAO</name>
<dbReference type="InterPro" id="IPR008983">
    <property type="entry name" value="Tumour_necrosis_fac-like_dom"/>
</dbReference>
<reference evidence="2 3" key="1">
    <citation type="journal article" date="2012" name="J. Bacteriol.">
        <title>Twenty-one genome sequences from Pseudomonas species and 19 genome sequences from diverse bacteria isolated from the rhizosphere and endosphere of Populus deltoides.</title>
        <authorList>
            <person name="Brown S.D."/>
            <person name="Utturkar S.M."/>
            <person name="Klingeman D.M."/>
            <person name="Johnson C.M."/>
            <person name="Martin S.L."/>
            <person name="Land M.L."/>
            <person name="Lu T.Y."/>
            <person name="Schadt C.W."/>
            <person name="Doktycz M.J."/>
            <person name="Pelletier D.A."/>
        </authorList>
    </citation>
    <scope>NUCLEOTIDE SEQUENCE [LARGE SCALE GENOMIC DNA]</scope>
    <source>
        <strain evidence="2 3">CF314</strain>
    </source>
</reference>
<evidence type="ECO:0000313" key="3">
    <source>
        <dbReference type="Proteomes" id="UP000007509"/>
    </source>
</evidence>
<evidence type="ECO:0000313" key="2">
    <source>
        <dbReference type="EMBL" id="EJL75670.1"/>
    </source>
</evidence>
<proteinExistence type="predicted"/>
<keyword evidence="3" id="KW-1185">Reference proteome</keyword>
<protein>
    <submittedName>
        <fullName evidence="2">C1q domain containing protein</fullName>
    </submittedName>
</protein>